<feature type="domain" description="Tail sheath protein C-terminal" evidence="3">
    <location>
        <begin position="235"/>
        <end position="357"/>
    </location>
</feature>
<comment type="similarity">
    <text evidence="1">Belongs to the myoviridae tail sheath protein family.</text>
</comment>
<comment type="caution">
    <text evidence="4">The sequence shown here is derived from an EMBL/GenBank/DDBJ whole genome shotgun (WGS) entry which is preliminary data.</text>
</comment>
<proteinExistence type="inferred from homology"/>
<sequence>MSLGLPQILVTFKSKASSIITRGSRGIVALVLKDASVSAVSVVEAGDASAIPATLSESNRDIAGKAFIGGAKPPKKLILVVIPDNSTDYTGALSALETRRFDYLAVPGIDAAGAAVVAGWVKDLRDEKDIKVKAVLPDTAADSEGIINFATGNIEVGAKTYSASMYTARIAGLLAGTPLNISATFWPLPEVTDIPRLTKSQYDEAIGVGKLVLYHDGEKVKIARAVNSLVTTTSDKGEDFKKIKMVDIMDMRHDDIKKTVEDSYIGKYPNSYDNKLLLVNAIKAYDEGMANDGLLDPAFNNETGIDMQAQKEYLEGIGVNTSDMSDQQIKEANTHDRVFLQSNIKILDAIEDFTLTTII</sequence>
<dbReference type="RefSeq" id="WP_114298678.1">
    <property type="nucleotide sequence ID" value="NZ_QPJT01000018.1"/>
</dbReference>
<dbReference type="Gene3D" id="3.40.50.11790">
    <property type="match status" value="1"/>
</dbReference>
<dbReference type="Gene3D" id="3.30.1370.220">
    <property type="match status" value="1"/>
</dbReference>
<dbReference type="Pfam" id="PF17482">
    <property type="entry name" value="Phage_sheath_1C"/>
    <property type="match status" value="1"/>
</dbReference>
<evidence type="ECO:0000256" key="1">
    <source>
        <dbReference type="ARBA" id="ARBA00008005"/>
    </source>
</evidence>
<reference evidence="4 5" key="1">
    <citation type="submission" date="2018-07" db="EMBL/GenBank/DDBJ databases">
        <title>Genomic Encyclopedia of Type Strains, Phase IV (KMG-IV): sequencing the most valuable type-strain genomes for metagenomic binning, comparative biology and taxonomic classification.</title>
        <authorList>
            <person name="Goeker M."/>
        </authorList>
    </citation>
    <scope>NUCLEOTIDE SEQUENCE [LARGE SCALE GENOMIC DNA]</scope>
    <source>
        <strain evidence="4 5">DSM 27016</strain>
    </source>
</reference>
<accession>A0A369AVN3</accession>
<dbReference type="InterPro" id="IPR035089">
    <property type="entry name" value="Phage_sheath_subtilisin"/>
</dbReference>
<evidence type="ECO:0000259" key="2">
    <source>
        <dbReference type="Pfam" id="PF04984"/>
    </source>
</evidence>
<dbReference type="AlphaFoldDB" id="A0A369AVN3"/>
<evidence type="ECO:0000259" key="3">
    <source>
        <dbReference type="Pfam" id="PF17482"/>
    </source>
</evidence>
<dbReference type="OrthoDB" id="89060at2"/>
<protein>
    <submittedName>
        <fullName evidence="4">Tail sheath protein</fullName>
    </submittedName>
</protein>
<evidence type="ECO:0000313" key="4">
    <source>
        <dbReference type="EMBL" id="RCX13261.1"/>
    </source>
</evidence>
<dbReference type="Pfam" id="PF04984">
    <property type="entry name" value="Phage_sheath_1"/>
    <property type="match status" value="1"/>
</dbReference>
<keyword evidence="5" id="KW-1185">Reference proteome</keyword>
<dbReference type="InterPro" id="IPR020287">
    <property type="entry name" value="Tail_sheath_C"/>
</dbReference>
<organism evidence="4 5">
    <name type="scientific">Anaerobacterium chartisolvens</name>
    <dbReference type="NCBI Taxonomy" id="1297424"/>
    <lineage>
        <taxon>Bacteria</taxon>
        <taxon>Bacillati</taxon>
        <taxon>Bacillota</taxon>
        <taxon>Clostridia</taxon>
        <taxon>Eubacteriales</taxon>
        <taxon>Oscillospiraceae</taxon>
        <taxon>Anaerobacterium</taxon>
    </lineage>
</organism>
<dbReference type="EMBL" id="QPJT01000018">
    <property type="protein sequence ID" value="RCX13261.1"/>
    <property type="molecule type" value="Genomic_DNA"/>
</dbReference>
<gene>
    <name evidence="4" type="ORF">DFR58_11879</name>
</gene>
<dbReference type="Proteomes" id="UP000253034">
    <property type="component" value="Unassembled WGS sequence"/>
</dbReference>
<feature type="domain" description="Tail sheath protein subtilisin-like" evidence="2">
    <location>
        <begin position="87"/>
        <end position="228"/>
    </location>
</feature>
<evidence type="ECO:0000313" key="5">
    <source>
        <dbReference type="Proteomes" id="UP000253034"/>
    </source>
</evidence>
<name>A0A369AVN3_9FIRM</name>